<dbReference type="AlphaFoldDB" id="A0A0A9XIK2"/>
<organism evidence="3">
    <name type="scientific">Lygus hesperus</name>
    <name type="common">Western plant bug</name>
    <dbReference type="NCBI Taxonomy" id="30085"/>
    <lineage>
        <taxon>Eukaryota</taxon>
        <taxon>Metazoa</taxon>
        <taxon>Ecdysozoa</taxon>
        <taxon>Arthropoda</taxon>
        <taxon>Hexapoda</taxon>
        <taxon>Insecta</taxon>
        <taxon>Pterygota</taxon>
        <taxon>Neoptera</taxon>
        <taxon>Paraneoptera</taxon>
        <taxon>Hemiptera</taxon>
        <taxon>Heteroptera</taxon>
        <taxon>Panheteroptera</taxon>
        <taxon>Cimicomorpha</taxon>
        <taxon>Miridae</taxon>
        <taxon>Mirini</taxon>
        <taxon>Lygus</taxon>
    </lineage>
</organism>
<dbReference type="PANTHER" id="PTHR46599">
    <property type="entry name" value="PIGGYBAC TRANSPOSABLE ELEMENT-DERIVED PROTEIN 4"/>
    <property type="match status" value="1"/>
</dbReference>
<dbReference type="PANTHER" id="PTHR46599:SF3">
    <property type="entry name" value="PIGGYBAC TRANSPOSABLE ELEMENT-DERIVED PROTEIN 4"/>
    <property type="match status" value="1"/>
</dbReference>
<name>A0A0A9XIK2_LYGHE</name>
<feature type="compositionally biased region" description="Basic and acidic residues" evidence="1">
    <location>
        <begin position="79"/>
        <end position="88"/>
    </location>
</feature>
<gene>
    <name evidence="3" type="primary">PGBD1_0</name>
    <name evidence="3" type="ORF">CM83_102681</name>
</gene>
<reference evidence="3" key="2">
    <citation type="submission" date="2014-07" db="EMBL/GenBank/DDBJ databases">
        <authorList>
            <person name="Hull J."/>
        </authorList>
    </citation>
    <scope>NUCLEOTIDE SEQUENCE</scope>
</reference>
<sequence>FLCVLASCMMANPSRFITDEEILHELERQNSEDTELEGVDDSCSECDDEILCEDRVADDAPNDDSDVDDFQSNQVGESNLERDFSEHSSGMDDRNFVLGKDGETIWSDQPFSSNFSRTQKRNIISHLPGPRGAARGLKKELEIFLLFMSNEMIELIVLYTNEEIETKAAKYESRQWYIHETNVMEMKALFGLMIMSGVLKNSGLNINDMFSPLYGPPIFQSSMTKNRFEFLLGALRAYLVNCQSLKY</sequence>
<protein>
    <submittedName>
        <fullName evidence="3">PiggyBac transposable element-derived protein 1</fullName>
    </submittedName>
</protein>
<evidence type="ECO:0000259" key="2">
    <source>
        <dbReference type="Pfam" id="PF13843"/>
    </source>
</evidence>
<dbReference type="Pfam" id="PF13843">
    <property type="entry name" value="DDE_Tnp_1_7"/>
    <property type="match status" value="1"/>
</dbReference>
<feature type="non-terminal residue" evidence="3">
    <location>
        <position position="1"/>
    </location>
</feature>
<feature type="compositionally biased region" description="Acidic residues" evidence="1">
    <location>
        <begin position="60"/>
        <end position="69"/>
    </location>
</feature>
<proteinExistence type="predicted"/>
<dbReference type="InterPro" id="IPR029526">
    <property type="entry name" value="PGBD"/>
</dbReference>
<feature type="region of interest" description="Disordered" evidence="1">
    <location>
        <begin position="57"/>
        <end position="88"/>
    </location>
</feature>
<evidence type="ECO:0000256" key="1">
    <source>
        <dbReference type="SAM" id="MobiDB-lite"/>
    </source>
</evidence>
<reference evidence="3" key="1">
    <citation type="journal article" date="2014" name="PLoS ONE">
        <title>Transcriptome-Based Identification of ABC Transporters in the Western Tarnished Plant Bug Lygus hesperus.</title>
        <authorList>
            <person name="Hull J.J."/>
            <person name="Chaney K."/>
            <person name="Geib S.M."/>
            <person name="Fabrick J.A."/>
            <person name="Brent C.S."/>
            <person name="Walsh D."/>
            <person name="Lavine L.C."/>
        </authorList>
    </citation>
    <scope>NUCLEOTIDE SEQUENCE</scope>
</reference>
<dbReference type="EMBL" id="GBHO01023057">
    <property type="protein sequence ID" value="JAG20547.1"/>
    <property type="molecule type" value="Transcribed_RNA"/>
</dbReference>
<evidence type="ECO:0000313" key="3">
    <source>
        <dbReference type="EMBL" id="JAG20547.1"/>
    </source>
</evidence>
<accession>A0A0A9XIK2</accession>
<feature type="domain" description="PiggyBac transposable element-derived protein" evidence="2">
    <location>
        <begin position="141"/>
        <end position="237"/>
    </location>
</feature>